<evidence type="ECO:0000256" key="1">
    <source>
        <dbReference type="SAM" id="Phobius"/>
    </source>
</evidence>
<sequence length="75" mass="8149">MKKAFDLSHPFFLPVWRRVVTVALSAGWAAFEFSMGNTGWAAIFAALAAYAFYGLFIAFDAEVARSQKKGPGQSG</sequence>
<name>A0A7C9IIA0_9RHOB</name>
<evidence type="ECO:0008006" key="4">
    <source>
        <dbReference type="Google" id="ProtNLM"/>
    </source>
</evidence>
<evidence type="ECO:0000313" key="2">
    <source>
        <dbReference type="EMBL" id="MXQ09127.1"/>
    </source>
</evidence>
<organism evidence="2 3">
    <name type="scientific">Kangsaoukella pontilimi</name>
    <dbReference type="NCBI Taxonomy" id="2691042"/>
    <lineage>
        <taxon>Bacteria</taxon>
        <taxon>Pseudomonadati</taxon>
        <taxon>Pseudomonadota</taxon>
        <taxon>Alphaproteobacteria</taxon>
        <taxon>Rhodobacterales</taxon>
        <taxon>Paracoccaceae</taxon>
        <taxon>Kangsaoukella</taxon>
    </lineage>
</organism>
<keyword evidence="3" id="KW-1185">Reference proteome</keyword>
<reference evidence="2 3" key="2">
    <citation type="submission" date="2020-03" db="EMBL/GenBank/DDBJ databases">
        <title>Kangsaoukella pontilimi gen. nov., sp. nov., a new member of the family Rhodobacteraceae isolated from a tidal mudflat.</title>
        <authorList>
            <person name="Kim I.S."/>
        </authorList>
    </citation>
    <scope>NUCLEOTIDE SEQUENCE [LARGE SCALE GENOMIC DNA]</scope>
    <source>
        <strain evidence="2 3">GH1-50</strain>
    </source>
</reference>
<reference evidence="2 3" key="1">
    <citation type="submission" date="2019-12" db="EMBL/GenBank/DDBJ databases">
        <authorList>
            <person name="Lee S.D."/>
        </authorList>
    </citation>
    <scope>NUCLEOTIDE SEQUENCE [LARGE SCALE GENOMIC DNA]</scope>
    <source>
        <strain evidence="2 3">GH1-50</strain>
    </source>
</reference>
<dbReference type="RefSeq" id="WP_160764985.1">
    <property type="nucleotide sequence ID" value="NZ_WUPT01000002.1"/>
</dbReference>
<dbReference type="Proteomes" id="UP000480350">
    <property type="component" value="Unassembled WGS sequence"/>
</dbReference>
<dbReference type="AlphaFoldDB" id="A0A7C9IIA0"/>
<keyword evidence="1" id="KW-0472">Membrane</keyword>
<feature type="transmembrane region" description="Helical" evidence="1">
    <location>
        <begin position="37"/>
        <end position="59"/>
    </location>
</feature>
<keyword evidence="1" id="KW-1133">Transmembrane helix</keyword>
<gene>
    <name evidence="2" type="ORF">GQ651_14870</name>
</gene>
<comment type="caution">
    <text evidence="2">The sequence shown here is derived from an EMBL/GenBank/DDBJ whole genome shotgun (WGS) entry which is preliminary data.</text>
</comment>
<accession>A0A7C9IIA0</accession>
<evidence type="ECO:0000313" key="3">
    <source>
        <dbReference type="Proteomes" id="UP000480350"/>
    </source>
</evidence>
<keyword evidence="1" id="KW-0812">Transmembrane</keyword>
<proteinExistence type="predicted"/>
<dbReference type="EMBL" id="WUPT01000002">
    <property type="protein sequence ID" value="MXQ09127.1"/>
    <property type="molecule type" value="Genomic_DNA"/>
</dbReference>
<protein>
    <recommendedName>
        <fullName evidence="4">DUF3329 domain-containing protein</fullName>
    </recommendedName>
</protein>